<proteinExistence type="predicted"/>
<name>A0ABR0AYS7_9CRUS</name>
<dbReference type="EMBL" id="JAOYFB010000039">
    <property type="protein sequence ID" value="KAK4030282.1"/>
    <property type="molecule type" value="Genomic_DNA"/>
</dbReference>
<gene>
    <name evidence="2" type="ORF">OUZ56_023271</name>
</gene>
<comment type="caution">
    <text evidence="2">The sequence shown here is derived from an EMBL/GenBank/DDBJ whole genome shotgun (WGS) entry which is preliminary data.</text>
</comment>
<reference evidence="2 3" key="1">
    <citation type="journal article" date="2023" name="Nucleic Acids Res.">
        <title>The hologenome of Daphnia magna reveals possible DNA methylation and microbiome-mediated evolution of the host genome.</title>
        <authorList>
            <person name="Chaturvedi A."/>
            <person name="Li X."/>
            <person name="Dhandapani V."/>
            <person name="Marshall H."/>
            <person name="Kissane S."/>
            <person name="Cuenca-Cambronero M."/>
            <person name="Asole G."/>
            <person name="Calvet F."/>
            <person name="Ruiz-Romero M."/>
            <person name="Marangio P."/>
            <person name="Guigo R."/>
            <person name="Rago D."/>
            <person name="Mirbahai L."/>
            <person name="Eastwood N."/>
            <person name="Colbourne J.K."/>
            <person name="Zhou J."/>
            <person name="Mallon E."/>
            <person name="Orsini L."/>
        </authorList>
    </citation>
    <scope>NUCLEOTIDE SEQUENCE [LARGE SCALE GENOMIC DNA]</scope>
    <source>
        <strain evidence="2">LRV0_1</strain>
    </source>
</reference>
<sequence>MRGFSSGAAAAHDQGKIEYNGHPQMVVYIQEGRCYTRLIFGRRNVNYAHLFFVVKHNEKKKRSGISTEEEEESEVCAAVE</sequence>
<keyword evidence="3" id="KW-1185">Reference proteome</keyword>
<evidence type="ECO:0000313" key="2">
    <source>
        <dbReference type="EMBL" id="KAK4030282.1"/>
    </source>
</evidence>
<evidence type="ECO:0000313" key="3">
    <source>
        <dbReference type="Proteomes" id="UP001234178"/>
    </source>
</evidence>
<organism evidence="2 3">
    <name type="scientific">Daphnia magna</name>
    <dbReference type="NCBI Taxonomy" id="35525"/>
    <lineage>
        <taxon>Eukaryota</taxon>
        <taxon>Metazoa</taxon>
        <taxon>Ecdysozoa</taxon>
        <taxon>Arthropoda</taxon>
        <taxon>Crustacea</taxon>
        <taxon>Branchiopoda</taxon>
        <taxon>Diplostraca</taxon>
        <taxon>Cladocera</taxon>
        <taxon>Anomopoda</taxon>
        <taxon>Daphniidae</taxon>
        <taxon>Daphnia</taxon>
    </lineage>
</organism>
<protein>
    <submittedName>
        <fullName evidence="2">Uncharacterized protein</fullName>
    </submittedName>
</protein>
<evidence type="ECO:0000256" key="1">
    <source>
        <dbReference type="SAM" id="MobiDB-lite"/>
    </source>
</evidence>
<feature type="region of interest" description="Disordered" evidence="1">
    <location>
        <begin position="59"/>
        <end position="80"/>
    </location>
</feature>
<dbReference type="Proteomes" id="UP001234178">
    <property type="component" value="Unassembled WGS sequence"/>
</dbReference>
<accession>A0ABR0AYS7</accession>